<evidence type="ECO:0000256" key="9">
    <source>
        <dbReference type="SAM" id="MobiDB-lite"/>
    </source>
</evidence>
<feature type="region of interest" description="Disordered" evidence="9">
    <location>
        <begin position="40"/>
        <end position="69"/>
    </location>
</feature>
<proteinExistence type="predicted"/>
<feature type="compositionally biased region" description="Low complexity" evidence="9">
    <location>
        <begin position="15"/>
        <end position="25"/>
    </location>
</feature>
<dbReference type="GO" id="GO:0005737">
    <property type="term" value="C:cytoplasm"/>
    <property type="evidence" value="ECO:0007669"/>
    <property type="project" value="UniProtKB-SubCell"/>
</dbReference>
<comment type="caution">
    <text evidence="11">The sequence shown here is derived from an EMBL/GenBank/DDBJ whole genome shotgun (WGS) entry which is preliminary data.</text>
</comment>
<comment type="subcellular location">
    <subcellularLocation>
        <location evidence="1">Cytoplasm</location>
    </subcellularLocation>
</comment>
<name>A0A2B4S232_STYPI</name>
<feature type="compositionally biased region" description="Basic and acidic residues" evidence="9">
    <location>
        <begin position="162"/>
        <end position="181"/>
    </location>
</feature>
<protein>
    <recommendedName>
        <fullName evidence="10">CCHC NOA-type domain-containing protein</fullName>
    </recommendedName>
</protein>
<organism evidence="11 12">
    <name type="scientific">Stylophora pistillata</name>
    <name type="common">Smooth cauliflower coral</name>
    <dbReference type="NCBI Taxonomy" id="50429"/>
    <lineage>
        <taxon>Eukaryota</taxon>
        <taxon>Metazoa</taxon>
        <taxon>Cnidaria</taxon>
        <taxon>Anthozoa</taxon>
        <taxon>Hexacorallia</taxon>
        <taxon>Scleractinia</taxon>
        <taxon>Astrocoeniina</taxon>
        <taxon>Pocilloporidae</taxon>
        <taxon>Stylophora</taxon>
    </lineage>
</organism>
<dbReference type="Proteomes" id="UP000225706">
    <property type="component" value="Unassembled WGS sequence"/>
</dbReference>
<dbReference type="InterPro" id="IPR034735">
    <property type="entry name" value="NEMO_ZF"/>
</dbReference>
<dbReference type="PANTHER" id="PTHR31553:SF1">
    <property type="entry name" value="NF-KAPPA-B ESSENTIAL MODULATOR"/>
    <property type="match status" value="1"/>
</dbReference>
<feature type="region of interest" description="Disordered" evidence="9">
    <location>
        <begin position="1"/>
        <end position="25"/>
    </location>
</feature>
<dbReference type="STRING" id="50429.A0A2B4S232"/>
<dbReference type="InterPro" id="IPR051301">
    <property type="entry name" value="Optineurin/NFkB_EssMod"/>
</dbReference>
<keyword evidence="5" id="KW-0862">Zinc</keyword>
<dbReference type="OrthoDB" id="5983103at2759"/>
<evidence type="ECO:0000313" key="11">
    <source>
        <dbReference type="EMBL" id="PFX22637.1"/>
    </source>
</evidence>
<evidence type="ECO:0000256" key="5">
    <source>
        <dbReference type="ARBA" id="ARBA00022833"/>
    </source>
</evidence>
<evidence type="ECO:0000256" key="1">
    <source>
        <dbReference type="ARBA" id="ARBA00004496"/>
    </source>
</evidence>
<dbReference type="PROSITE" id="PS51801">
    <property type="entry name" value="ZF_CCHC_NOA"/>
    <property type="match status" value="1"/>
</dbReference>
<gene>
    <name evidence="11" type="ORF">AWC38_SpisGene12827</name>
</gene>
<keyword evidence="4 7" id="KW-0863">Zinc-finger</keyword>
<dbReference type="PANTHER" id="PTHR31553">
    <property type="entry name" value="NF-KAPPA-B ESSENTIAL MODULATOR"/>
    <property type="match status" value="1"/>
</dbReference>
<dbReference type="Gene3D" id="1.10.287.1490">
    <property type="match status" value="1"/>
</dbReference>
<evidence type="ECO:0000256" key="2">
    <source>
        <dbReference type="ARBA" id="ARBA00022490"/>
    </source>
</evidence>
<feature type="compositionally biased region" description="Basic and acidic residues" evidence="9">
    <location>
        <begin position="792"/>
        <end position="803"/>
    </location>
</feature>
<evidence type="ECO:0000259" key="10">
    <source>
        <dbReference type="PROSITE" id="PS51801"/>
    </source>
</evidence>
<feature type="region of interest" description="Disordered" evidence="9">
    <location>
        <begin position="162"/>
        <end position="184"/>
    </location>
</feature>
<dbReference type="Gene3D" id="1.20.5.990">
    <property type="entry name" value="Nemo cc2-lz domain - 1d5 darpin complex"/>
    <property type="match status" value="1"/>
</dbReference>
<keyword evidence="12" id="KW-1185">Reference proteome</keyword>
<dbReference type="GO" id="GO:0005634">
    <property type="term" value="C:nucleus"/>
    <property type="evidence" value="ECO:0007669"/>
    <property type="project" value="TreeGrafter"/>
</dbReference>
<dbReference type="AlphaFoldDB" id="A0A2B4S232"/>
<sequence>MSASVSPLPSGEMNSSHSSGSSSVSGYVVVAKDEGHLLNLDGSKIGKTTEIPANSESLSQGGSMSQNDHELADRVQNLSKENEQLKTVLLQNNELLEKYFEELADMQESQKQTSESLRKGYDRAREMVKKLREKNGTLKTELKYEQNKILQLEGELSKLKEADENEKSAQLEKNSNDDKAKTYQVQPPNEVVKRLESEKATLEMNYSKLQEHISRLKAMQEAEPNTETDDCDTLVSIDTLSSDILLESPEAYYENLKKLETEKEILKVKLDEMKIESEQHQQNFKQLEEERDQLLKKIEDFEQGQVLEEGDIKLEVAENQASTAALSEQIATLTEQLRVQTEVMGNLRKEQGALRQERDMYQKKAKELEQVKRTTENVEIMKQQQQNSPEKGRGNQEAQRDLQDNLCKVKKTLWEYQKREGGLLNRENAVLEKEEKQKEVMKENENLKHQLAEAQTKVEALSHKGKGQEEEVKTLRRQLSSVSDELTETHEREVSQLKESMQTACDNADQLRDNVDQLMEKNEHLQEHVEELKLIITQKEQEIQALKEELTKVSNELNETKEQEVNHLKEELSNKTEALENAEISVEYMKAQVTQLIRENETLAAEKDRLGDECTQQENMYQEHLHKIAEDNEKQRLKRDKIIEGLRKQVSTLEADLQKTRLEKENESVAHVQLQEDHERIIEEYDNLIRAYQKTSDTNKLKQYEDDFRMERDAREKQHGELLGLTENVQRLQRENQRYQDEIYQLNNRGFEEMQRRHASFTTSYPPQNHEPPREWFSGMPLCPRGSGDPLETGREGDIRSPGREQPAPGPPEDENDWQCPTCRRLFPNFDTLQIHAVECQGHQRPPSQGDLQQNQCPSCMELFPDIETLELHVEECLDQQQ</sequence>
<keyword evidence="2" id="KW-0963">Cytoplasm</keyword>
<feature type="compositionally biased region" description="Polar residues" evidence="9">
    <location>
        <begin position="51"/>
        <end position="66"/>
    </location>
</feature>
<keyword evidence="3" id="KW-0479">Metal-binding</keyword>
<evidence type="ECO:0000256" key="8">
    <source>
        <dbReference type="SAM" id="Coils"/>
    </source>
</evidence>
<dbReference type="EMBL" id="LSMT01000233">
    <property type="protein sequence ID" value="PFX22637.1"/>
    <property type="molecule type" value="Genomic_DNA"/>
</dbReference>
<feature type="domain" description="CCHC NOA-type" evidence="10">
    <location>
        <begin position="849"/>
        <end position="879"/>
    </location>
</feature>
<evidence type="ECO:0000256" key="7">
    <source>
        <dbReference type="PROSITE-ProRule" id="PRU01142"/>
    </source>
</evidence>
<dbReference type="GO" id="GO:0070530">
    <property type="term" value="F:K63-linked polyubiquitin modification-dependent protein binding"/>
    <property type="evidence" value="ECO:0007669"/>
    <property type="project" value="InterPro"/>
</dbReference>
<feature type="coiled-coil region" evidence="8">
    <location>
        <begin position="256"/>
        <end position="304"/>
    </location>
</feature>
<reference evidence="12" key="1">
    <citation type="journal article" date="2017" name="bioRxiv">
        <title>Comparative analysis of the genomes of Stylophora pistillata and Acropora digitifera provides evidence for extensive differences between species of corals.</title>
        <authorList>
            <person name="Voolstra C.R."/>
            <person name="Li Y."/>
            <person name="Liew Y.J."/>
            <person name="Baumgarten S."/>
            <person name="Zoccola D."/>
            <person name="Flot J.-F."/>
            <person name="Tambutte S."/>
            <person name="Allemand D."/>
            <person name="Aranda M."/>
        </authorList>
    </citation>
    <scope>NUCLEOTIDE SEQUENCE [LARGE SCALE GENOMIC DNA]</scope>
</reference>
<feature type="compositionally biased region" description="Basic and acidic residues" evidence="9">
    <location>
        <begin position="390"/>
        <end position="402"/>
    </location>
</feature>
<dbReference type="Gene3D" id="1.20.5.390">
    <property type="entry name" value="L1 transposable element, trimerization domain"/>
    <property type="match status" value="1"/>
</dbReference>
<feature type="coiled-coil region" evidence="8">
    <location>
        <begin position="424"/>
        <end position="613"/>
    </location>
</feature>
<feature type="coiled-coil region" evidence="8">
    <location>
        <begin position="643"/>
        <end position="749"/>
    </location>
</feature>
<evidence type="ECO:0000256" key="4">
    <source>
        <dbReference type="ARBA" id="ARBA00022771"/>
    </source>
</evidence>
<dbReference type="GO" id="GO:0043122">
    <property type="term" value="P:regulation of canonical NF-kappaB signal transduction"/>
    <property type="evidence" value="ECO:0007669"/>
    <property type="project" value="TreeGrafter"/>
</dbReference>
<evidence type="ECO:0000313" key="12">
    <source>
        <dbReference type="Proteomes" id="UP000225706"/>
    </source>
</evidence>
<feature type="region of interest" description="Disordered" evidence="9">
    <location>
        <begin position="372"/>
        <end position="402"/>
    </location>
</feature>
<dbReference type="GO" id="GO:0008270">
    <property type="term" value="F:zinc ion binding"/>
    <property type="evidence" value="ECO:0007669"/>
    <property type="project" value="UniProtKB-KW"/>
</dbReference>
<evidence type="ECO:0000256" key="6">
    <source>
        <dbReference type="ARBA" id="ARBA00023054"/>
    </source>
</evidence>
<keyword evidence="6 8" id="KW-0175">Coiled coil</keyword>
<evidence type="ECO:0000256" key="3">
    <source>
        <dbReference type="ARBA" id="ARBA00022723"/>
    </source>
</evidence>
<feature type="region of interest" description="Disordered" evidence="9">
    <location>
        <begin position="757"/>
        <end position="818"/>
    </location>
</feature>
<accession>A0A2B4S232</accession>